<evidence type="ECO:0000313" key="1">
    <source>
        <dbReference type="EMBL" id="KAK2547651.1"/>
    </source>
</evidence>
<reference evidence="1" key="1">
    <citation type="journal article" date="2023" name="G3 (Bethesda)">
        <title>Whole genome assembly and annotation of the endangered Caribbean coral Acropora cervicornis.</title>
        <authorList>
            <person name="Selwyn J.D."/>
            <person name="Vollmer S.V."/>
        </authorList>
    </citation>
    <scope>NUCLEOTIDE SEQUENCE</scope>
    <source>
        <strain evidence="1">K2</strain>
    </source>
</reference>
<dbReference type="AlphaFoldDB" id="A0AAD9URW3"/>
<comment type="caution">
    <text evidence="1">The sequence shown here is derived from an EMBL/GenBank/DDBJ whole genome shotgun (WGS) entry which is preliminary data.</text>
</comment>
<sequence>AIGAAYRYFDLCDRTSHVTTLIIRFFHEKVKDQEHDIISNEIRGNGYWIVGGTSALARVCAVNRSSDGCVRTVKLALADASLDKNGRRVNEVKFLERPVLKLVLLMFKDDYESGSRVIALVSSGVYEIG</sequence>
<dbReference type="Proteomes" id="UP001249851">
    <property type="component" value="Unassembled WGS sequence"/>
</dbReference>
<keyword evidence="2" id="KW-1185">Reference proteome</keyword>
<evidence type="ECO:0000313" key="2">
    <source>
        <dbReference type="Proteomes" id="UP001249851"/>
    </source>
</evidence>
<reference evidence="1" key="2">
    <citation type="journal article" date="2023" name="Science">
        <title>Genomic signatures of disease resistance in endangered staghorn corals.</title>
        <authorList>
            <person name="Vollmer S.V."/>
            <person name="Selwyn J.D."/>
            <person name="Despard B.A."/>
            <person name="Roesel C.L."/>
        </authorList>
    </citation>
    <scope>NUCLEOTIDE SEQUENCE</scope>
    <source>
        <strain evidence="1">K2</strain>
    </source>
</reference>
<name>A0AAD9URW3_ACRCE</name>
<protein>
    <submittedName>
        <fullName evidence="1">Uncharacterized protein</fullName>
    </submittedName>
</protein>
<proteinExistence type="predicted"/>
<accession>A0AAD9URW3</accession>
<organism evidence="1 2">
    <name type="scientific">Acropora cervicornis</name>
    <name type="common">Staghorn coral</name>
    <dbReference type="NCBI Taxonomy" id="6130"/>
    <lineage>
        <taxon>Eukaryota</taxon>
        <taxon>Metazoa</taxon>
        <taxon>Cnidaria</taxon>
        <taxon>Anthozoa</taxon>
        <taxon>Hexacorallia</taxon>
        <taxon>Scleractinia</taxon>
        <taxon>Astrocoeniina</taxon>
        <taxon>Acroporidae</taxon>
        <taxon>Acropora</taxon>
    </lineage>
</organism>
<feature type="non-terminal residue" evidence="1">
    <location>
        <position position="129"/>
    </location>
</feature>
<gene>
    <name evidence="1" type="ORF">P5673_032308</name>
</gene>
<dbReference type="EMBL" id="JARQWQ010000173">
    <property type="protein sequence ID" value="KAK2547651.1"/>
    <property type="molecule type" value="Genomic_DNA"/>
</dbReference>